<evidence type="ECO:0000313" key="4">
    <source>
        <dbReference type="EMBL" id="GAA1640740.1"/>
    </source>
</evidence>
<reference evidence="4 5" key="1">
    <citation type="journal article" date="2019" name="Int. J. Syst. Evol. Microbiol.">
        <title>The Global Catalogue of Microorganisms (GCM) 10K type strain sequencing project: providing services to taxonomists for standard genome sequencing and annotation.</title>
        <authorList>
            <consortium name="The Broad Institute Genomics Platform"/>
            <consortium name="The Broad Institute Genome Sequencing Center for Infectious Disease"/>
            <person name="Wu L."/>
            <person name="Ma J."/>
        </authorList>
    </citation>
    <scope>NUCLEOTIDE SEQUENCE [LARGE SCALE GENOMIC DNA]</scope>
    <source>
        <strain evidence="4 5">JCM 14306</strain>
    </source>
</reference>
<feature type="domain" description="ANTAR" evidence="3">
    <location>
        <begin position="160"/>
        <end position="221"/>
    </location>
</feature>
<sequence length="240" mass="25839">MIVTDGTKSKSLADLAAALHATADLPGVARVAVDWIAKFLPGTSASIVLSQHRTPVAVAAGAPSLRRADDLQIKLGEGPSLDVLHGATMVQSPDLFMDPRWTPWAGPAVQLGWRSWLSLRMMSRNRNTLGVLNFALAKPDALDPEYIRLAGAVAAHVSVALDITRVRENLIIALDTQAEVGLAVGILMERFEIDGDRAFKVLKRYSQDLHIKLRDVADQLVRSGDLPGPPSTTSRSGWPA</sequence>
<dbReference type="Pfam" id="PF13185">
    <property type="entry name" value="GAF_2"/>
    <property type="match status" value="1"/>
</dbReference>
<dbReference type="SMART" id="SM00065">
    <property type="entry name" value="GAF"/>
    <property type="match status" value="1"/>
</dbReference>
<dbReference type="RefSeq" id="WP_344112396.1">
    <property type="nucleotide sequence ID" value="NZ_BAAANE010000005.1"/>
</dbReference>
<evidence type="ECO:0000256" key="2">
    <source>
        <dbReference type="ARBA" id="ARBA00023163"/>
    </source>
</evidence>
<comment type="caution">
    <text evidence="4">The sequence shown here is derived from an EMBL/GenBank/DDBJ whole genome shotgun (WGS) entry which is preliminary data.</text>
</comment>
<dbReference type="Gene3D" id="3.30.450.40">
    <property type="match status" value="1"/>
</dbReference>
<dbReference type="SUPFAM" id="SSF55781">
    <property type="entry name" value="GAF domain-like"/>
    <property type="match status" value="1"/>
</dbReference>
<evidence type="ECO:0000259" key="3">
    <source>
        <dbReference type="PROSITE" id="PS50921"/>
    </source>
</evidence>
<name>A0ABN2FED8_9ACTN</name>
<dbReference type="Pfam" id="PF03861">
    <property type="entry name" value="ANTAR"/>
    <property type="match status" value="1"/>
</dbReference>
<dbReference type="InterPro" id="IPR036388">
    <property type="entry name" value="WH-like_DNA-bd_sf"/>
</dbReference>
<dbReference type="InterPro" id="IPR012074">
    <property type="entry name" value="GAF_ANTAR"/>
</dbReference>
<dbReference type="SMART" id="SM01012">
    <property type="entry name" value="ANTAR"/>
    <property type="match status" value="1"/>
</dbReference>
<dbReference type="EMBL" id="BAAANE010000005">
    <property type="protein sequence ID" value="GAA1640740.1"/>
    <property type="molecule type" value="Genomic_DNA"/>
</dbReference>
<dbReference type="InterPro" id="IPR005561">
    <property type="entry name" value="ANTAR"/>
</dbReference>
<dbReference type="Proteomes" id="UP001501319">
    <property type="component" value="Unassembled WGS sequence"/>
</dbReference>
<gene>
    <name evidence="4" type="ORF">GCM10009744_33310</name>
</gene>
<evidence type="ECO:0000256" key="1">
    <source>
        <dbReference type="ARBA" id="ARBA00023015"/>
    </source>
</evidence>
<keyword evidence="5" id="KW-1185">Reference proteome</keyword>
<protein>
    <recommendedName>
        <fullName evidence="3">ANTAR domain-containing protein</fullName>
    </recommendedName>
</protein>
<dbReference type="PIRSF" id="PIRSF036625">
    <property type="entry name" value="GAF_ANTAR"/>
    <property type="match status" value="1"/>
</dbReference>
<dbReference type="InterPro" id="IPR003018">
    <property type="entry name" value="GAF"/>
</dbReference>
<dbReference type="PROSITE" id="PS50921">
    <property type="entry name" value="ANTAR"/>
    <property type="match status" value="1"/>
</dbReference>
<proteinExistence type="predicted"/>
<accession>A0ABN2FED8</accession>
<organism evidence="4 5">
    <name type="scientific">Kribbella alba</name>
    <dbReference type="NCBI Taxonomy" id="190197"/>
    <lineage>
        <taxon>Bacteria</taxon>
        <taxon>Bacillati</taxon>
        <taxon>Actinomycetota</taxon>
        <taxon>Actinomycetes</taxon>
        <taxon>Propionibacteriales</taxon>
        <taxon>Kribbellaceae</taxon>
        <taxon>Kribbella</taxon>
    </lineage>
</organism>
<keyword evidence="1" id="KW-0805">Transcription regulation</keyword>
<dbReference type="InterPro" id="IPR029016">
    <property type="entry name" value="GAF-like_dom_sf"/>
</dbReference>
<dbReference type="Gene3D" id="1.10.10.10">
    <property type="entry name" value="Winged helix-like DNA-binding domain superfamily/Winged helix DNA-binding domain"/>
    <property type="match status" value="1"/>
</dbReference>
<keyword evidence="2" id="KW-0804">Transcription</keyword>
<evidence type="ECO:0000313" key="5">
    <source>
        <dbReference type="Proteomes" id="UP001501319"/>
    </source>
</evidence>